<reference evidence="2" key="1">
    <citation type="journal article" date="2020" name="Stud. Mycol.">
        <title>101 Dothideomycetes genomes: a test case for predicting lifestyles and emergence of pathogens.</title>
        <authorList>
            <person name="Haridas S."/>
            <person name="Albert R."/>
            <person name="Binder M."/>
            <person name="Bloem J."/>
            <person name="Labutti K."/>
            <person name="Salamov A."/>
            <person name="Andreopoulos B."/>
            <person name="Baker S."/>
            <person name="Barry K."/>
            <person name="Bills G."/>
            <person name="Bluhm B."/>
            <person name="Cannon C."/>
            <person name="Castanera R."/>
            <person name="Culley D."/>
            <person name="Daum C."/>
            <person name="Ezra D."/>
            <person name="Gonzalez J."/>
            <person name="Henrissat B."/>
            <person name="Kuo A."/>
            <person name="Liang C."/>
            <person name="Lipzen A."/>
            <person name="Lutzoni F."/>
            <person name="Magnuson J."/>
            <person name="Mondo S."/>
            <person name="Nolan M."/>
            <person name="Ohm R."/>
            <person name="Pangilinan J."/>
            <person name="Park H.-J."/>
            <person name="Ramirez L."/>
            <person name="Alfaro M."/>
            <person name="Sun H."/>
            <person name="Tritt A."/>
            <person name="Yoshinaga Y."/>
            <person name="Zwiers L.-H."/>
            <person name="Turgeon B."/>
            <person name="Goodwin S."/>
            <person name="Spatafora J."/>
            <person name="Crous P."/>
            <person name="Grigoriev I."/>
        </authorList>
    </citation>
    <scope>NUCLEOTIDE SEQUENCE</scope>
    <source>
        <strain evidence="2">CBS 207.26</strain>
    </source>
</reference>
<proteinExistence type="predicted"/>
<organism evidence="2 3">
    <name type="scientific">Zopfia rhizophila CBS 207.26</name>
    <dbReference type="NCBI Taxonomy" id="1314779"/>
    <lineage>
        <taxon>Eukaryota</taxon>
        <taxon>Fungi</taxon>
        <taxon>Dikarya</taxon>
        <taxon>Ascomycota</taxon>
        <taxon>Pezizomycotina</taxon>
        <taxon>Dothideomycetes</taxon>
        <taxon>Dothideomycetes incertae sedis</taxon>
        <taxon>Zopfiaceae</taxon>
        <taxon>Zopfia</taxon>
    </lineage>
</organism>
<name>A0A6A6DC02_9PEZI</name>
<dbReference type="OrthoDB" id="1896086at2759"/>
<keyword evidence="3" id="KW-1185">Reference proteome</keyword>
<evidence type="ECO:0000313" key="2">
    <source>
        <dbReference type="EMBL" id="KAF2176957.1"/>
    </source>
</evidence>
<accession>A0A6A6DC02</accession>
<feature type="region of interest" description="Disordered" evidence="1">
    <location>
        <begin position="168"/>
        <end position="200"/>
    </location>
</feature>
<evidence type="ECO:0000313" key="3">
    <source>
        <dbReference type="Proteomes" id="UP000800200"/>
    </source>
</evidence>
<dbReference type="AlphaFoldDB" id="A0A6A6DC02"/>
<gene>
    <name evidence="2" type="ORF">K469DRAFT_697599</name>
</gene>
<protein>
    <submittedName>
        <fullName evidence="2">Uncharacterized protein</fullName>
    </submittedName>
</protein>
<evidence type="ECO:0000256" key="1">
    <source>
        <dbReference type="SAM" id="MobiDB-lite"/>
    </source>
</evidence>
<sequence length="200" mass="22265">MAIGVNTLSNLNPPVPRDTFYTVYPTDPSNADQVANTEKFLQNLYGKEDVIENRNADGLVSWRITLKDGDTTDQLEAHQGLRVVEPEDRPKGVIAKAKRSELARRDDPIYIALASDPDNDEQTKATREFLNSKVTDPNKFIIELHKPGTNKILAWGQLSLNDAAKAEVEGHEGIKAPLGEDGDMDNERAAPRDDGYFEFE</sequence>
<dbReference type="EMBL" id="ML994697">
    <property type="protein sequence ID" value="KAF2176957.1"/>
    <property type="molecule type" value="Genomic_DNA"/>
</dbReference>
<dbReference type="Proteomes" id="UP000800200">
    <property type="component" value="Unassembled WGS sequence"/>
</dbReference>
<feature type="compositionally biased region" description="Basic and acidic residues" evidence="1">
    <location>
        <begin position="185"/>
        <end position="200"/>
    </location>
</feature>